<keyword evidence="2" id="KW-1185">Reference proteome</keyword>
<dbReference type="EMBL" id="CAJSLV010000068">
    <property type="protein sequence ID" value="CAG6395969.1"/>
    <property type="molecule type" value="Genomic_DNA"/>
</dbReference>
<reference evidence="1" key="1">
    <citation type="submission" date="2021-05" db="EMBL/GenBank/DDBJ databases">
        <authorList>
            <person name="Arsene-Ploetze F."/>
        </authorList>
    </citation>
    <scope>NUCLEOTIDE SEQUENCE</scope>
    <source>
        <strain evidence="1">DSM 42138</strain>
    </source>
</reference>
<dbReference type="Gene3D" id="3.30.530.20">
    <property type="match status" value="1"/>
</dbReference>
<dbReference type="InterPro" id="IPR019587">
    <property type="entry name" value="Polyketide_cyclase/dehydratase"/>
</dbReference>
<evidence type="ECO:0000313" key="1">
    <source>
        <dbReference type="EMBL" id="CAG6395969.1"/>
    </source>
</evidence>
<dbReference type="SUPFAM" id="SSF55961">
    <property type="entry name" value="Bet v1-like"/>
    <property type="match status" value="1"/>
</dbReference>
<sequence length="183" mass="19650">MTDTPMKVGSLFEVRAEVTIAAPPEAVYATVSDLPRCGEWSAECNGGEWISGTPGAVGAVFRGENYRSREVVAWAPVVRGTWTTEAEVVAAQPGRRFGWAMRDSAGRAQESVWSYELSAAGPGAEGTALVHSFWMGRATEGIRGITAEMSEAERAEFFSAWAAKLASEMQATVERVKGVIEQS</sequence>
<dbReference type="Proteomes" id="UP001152519">
    <property type="component" value="Unassembled WGS sequence"/>
</dbReference>
<dbReference type="CDD" id="cd07812">
    <property type="entry name" value="SRPBCC"/>
    <property type="match status" value="1"/>
</dbReference>
<dbReference type="InterPro" id="IPR023393">
    <property type="entry name" value="START-like_dom_sf"/>
</dbReference>
<protein>
    <submittedName>
        <fullName evidence="1">SRPBCC family protein</fullName>
    </submittedName>
</protein>
<dbReference type="AlphaFoldDB" id="A0A9W4E916"/>
<proteinExistence type="predicted"/>
<evidence type="ECO:0000313" key="2">
    <source>
        <dbReference type="Proteomes" id="UP001152519"/>
    </source>
</evidence>
<comment type="caution">
    <text evidence="1">The sequence shown here is derived from an EMBL/GenBank/DDBJ whole genome shotgun (WGS) entry which is preliminary data.</text>
</comment>
<organism evidence="1 2">
    <name type="scientific">Actinacidiphila cocklensis</name>
    <dbReference type="NCBI Taxonomy" id="887465"/>
    <lineage>
        <taxon>Bacteria</taxon>
        <taxon>Bacillati</taxon>
        <taxon>Actinomycetota</taxon>
        <taxon>Actinomycetes</taxon>
        <taxon>Kitasatosporales</taxon>
        <taxon>Streptomycetaceae</taxon>
        <taxon>Actinacidiphila</taxon>
    </lineage>
</organism>
<name>A0A9W4E916_9ACTN</name>
<dbReference type="RefSeq" id="WP_251493600.1">
    <property type="nucleotide sequence ID" value="NZ_CAJSLV010000068.1"/>
</dbReference>
<accession>A0A9W4E916</accession>
<gene>
    <name evidence="1" type="ORF">SCOCK_380046</name>
</gene>
<dbReference type="Pfam" id="PF10604">
    <property type="entry name" value="Polyketide_cyc2"/>
    <property type="match status" value="1"/>
</dbReference>